<keyword evidence="2" id="KW-1185">Reference proteome</keyword>
<evidence type="ECO:0000313" key="1">
    <source>
        <dbReference type="EMBL" id="MVN79316.1"/>
    </source>
</evidence>
<proteinExistence type="predicted"/>
<organism evidence="1 2">
    <name type="scientific">Hymenobacter ginkgonis</name>
    <dbReference type="NCBI Taxonomy" id="2682976"/>
    <lineage>
        <taxon>Bacteria</taxon>
        <taxon>Pseudomonadati</taxon>
        <taxon>Bacteroidota</taxon>
        <taxon>Cytophagia</taxon>
        <taxon>Cytophagales</taxon>
        <taxon>Hymenobacteraceae</taxon>
        <taxon>Hymenobacter</taxon>
    </lineage>
</organism>
<comment type="caution">
    <text evidence="1">The sequence shown here is derived from an EMBL/GenBank/DDBJ whole genome shotgun (WGS) entry which is preliminary data.</text>
</comment>
<accession>A0A7K1TLT5</accession>
<reference evidence="1 2" key="1">
    <citation type="submission" date="2019-12" db="EMBL/GenBank/DDBJ databases">
        <title>Hymenobacter sp. HMF4947 Genome sequencing and assembly.</title>
        <authorList>
            <person name="Kang H."/>
            <person name="Cha I."/>
            <person name="Kim H."/>
            <person name="Joh K."/>
        </authorList>
    </citation>
    <scope>NUCLEOTIDE SEQUENCE [LARGE SCALE GENOMIC DNA]</scope>
    <source>
        <strain evidence="1 2">HMF4947</strain>
    </source>
</reference>
<dbReference type="RefSeq" id="WP_157570093.1">
    <property type="nucleotide sequence ID" value="NZ_WQKZ01000016.1"/>
</dbReference>
<dbReference type="AlphaFoldDB" id="A0A7K1TLT5"/>
<dbReference type="EMBL" id="WQKZ01000016">
    <property type="protein sequence ID" value="MVN79316.1"/>
    <property type="molecule type" value="Genomic_DNA"/>
</dbReference>
<dbReference type="Proteomes" id="UP000441336">
    <property type="component" value="Unassembled WGS sequence"/>
</dbReference>
<evidence type="ECO:0008006" key="3">
    <source>
        <dbReference type="Google" id="ProtNLM"/>
    </source>
</evidence>
<sequence length="514" mass="57753">MQVYFSHSYRDAPLNSYFIEQLVQEEIPLSADQKTDIWCVAKLERYLGEMTGLISIIPRRPTDIDAYAYSPYIGQELNLARRARLPRLLFVDNLVLDRHRLDFPADAVPFLGDELNKSDSVQHRTAIRNFRLELETTYRRVSNASSKRATVVYSQGKDFRRVAQDLAEVLKREGFGITLLSNDWSGRGLDDIRLLETLLESDLCVFMLGEKLSETHIALAMAHAHCVPSLRLFYSSTPIKCAPMVSGAIPWHSPDELLHEVGRQISSYKMGLVQPVALAREGGALSAALSVGTMVGWERKENLWNLQDGPALVDHVHVRHTFIVDEASRARKEFQRSVALDRGREASMEICRLLYNGIKRHRYGYEVEMQSGTPGFQAIRTPSQIATHGTATCIDLACLFAALLEAALQESLVVVLEGSNFSHALVGYRGREEPHWDAPSLGDLRRAISLGDAVFFEATGCVEATSPVGAETELERQEKLLSFDDAKIAATRLIFNDKVTLRHLVDVQFLRQNR</sequence>
<protein>
    <recommendedName>
        <fullName evidence="3">TIR domain-containing protein</fullName>
    </recommendedName>
</protein>
<gene>
    <name evidence="1" type="ORF">GO988_23535</name>
</gene>
<evidence type="ECO:0000313" key="2">
    <source>
        <dbReference type="Proteomes" id="UP000441336"/>
    </source>
</evidence>
<name>A0A7K1TLT5_9BACT</name>